<keyword evidence="1" id="KW-0175">Coiled coil</keyword>
<dbReference type="EMBL" id="AP011859">
    <property type="protein sequence ID" value="BAJ48237.1"/>
    <property type="molecule type" value="Genomic_DNA"/>
</dbReference>
<sequence>MSELKKIMEEISELKKRIERLEDAILTEDDLEAIEEAEMEYEEGKTISLEEARKRLLDEV</sequence>
<dbReference type="AlphaFoldDB" id="E6N7G8"/>
<evidence type="ECO:0000256" key="1">
    <source>
        <dbReference type="SAM" id="Coils"/>
    </source>
</evidence>
<protein>
    <submittedName>
        <fullName evidence="2">Uncharacterized protein</fullName>
    </submittedName>
</protein>
<reference evidence="2" key="2">
    <citation type="journal article" date="2011" name="Nucleic Acids Res.">
        <title>Insights into the evolution of Archaea and eukaryotic protein modifier systems revealed by the genome of a novel archaeal group.</title>
        <authorList>
            <person name="Nunoura T."/>
            <person name="Takaki Y."/>
            <person name="Kakuta J."/>
            <person name="Nishi S."/>
            <person name="Sugahara J."/>
            <person name="Kazama H."/>
            <person name="Chee G."/>
            <person name="Hattori M."/>
            <person name="Kanai A."/>
            <person name="Atomi H."/>
            <person name="Takai K."/>
            <person name="Takami H."/>
        </authorList>
    </citation>
    <scope>NUCLEOTIDE SEQUENCE</scope>
</reference>
<evidence type="ECO:0000313" key="2">
    <source>
        <dbReference type="EMBL" id="BAJ48237.1"/>
    </source>
</evidence>
<organism evidence="2">
    <name type="scientific">Caldiarchaeum subterraneum</name>
    <dbReference type="NCBI Taxonomy" id="311458"/>
    <lineage>
        <taxon>Archaea</taxon>
        <taxon>Nitrososphaerota</taxon>
        <taxon>Candidatus Caldarchaeales</taxon>
        <taxon>Candidatus Caldarchaeaceae</taxon>
        <taxon>Candidatus Caldarchaeum</taxon>
    </lineage>
</organism>
<proteinExistence type="predicted"/>
<reference evidence="2" key="1">
    <citation type="journal article" date="2005" name="Environ. Microbiol.">
        <title>Genetic and functional properties of uncultivated thermophilic crenarchaeotes from a subsurface gold mine as revealed by analysis of genome fragments.</title>
        <authorList>
            <person name="Nunoura T."/>
            <person name="Hirayama H."/>
            <person name="Takami H."/>
            <person name="Oida H."/>
            <person name="Nishi S."/>
            <person name="Shimamura S."/>
            <person name="Suzuki Y."/>
            <person name="Inagaki F."/>
            <person name="Takai K."/>
            <person name="Nealson K.H."/>
            <person name="Horikoshi K."/>
        </authorList>
    </citation>
    <scope>NUCLEOTIDE SEQUENCE</scope>
</reference>
<feature type="coiled-coil region" evidence="1">
    <location>
        <begin position="1"/>
        <end position="31"/>
    </location>
</feature>
<gene>
    <name evidence="2" type="ORF">HGMM_F11A11C29</name>
</gene>
<accession>E6N7G8</accession>
<name>E6N7G8_CALS0</name>